<protein>
    <submittedName>
        <fullName evidence="3">Reverse transcriptase domain</fullName>
    </submittedName>
</protein>
<evidence type="ECO:0000313" key="4">
    <source>
        <dbReference type="Proteomes" id="UP000325440"/>
    </source>
</evidence>
<feature type="domain" description="Reverse transcriptase" evidence="2">
    <location>
        <begin position="319"/>
        <end position="567"/>
    </location>
</feature>
<dbReference type="GO" id="GO:0003964">
    <property type="term" value="F:RNA-directed DNA polymerase activity"/>
    <property type="evidence" value="ECO:0007669"/>
    <property type="project" value="UniProtKB-KW"/>
</dbReference>
<dbReference type="Pfam" id="PF00078">
    <property type="entry name" value="RVT_1"/>
    <property type="match status" value="1"/>
</dbReference>
<evidence type="ECO:0000259" key="2">
    <source>
        <dbReference type="PROSITE" id="PS50878"/>
    </source>
</evidence>
<dbReference type="PROSITE" id="PS50878">
    <property type="entry name" value="RT_POL"/>
    <property type="match status" value="1"/>
</dbReference>
<dbReference type="OrthoDB" id="6622538at2759"/>
<organism evidence="3 4">
    <name type="scientific">Cinara cedri</name>
    <dbReference type="NCBI Taxonomy" id="506608"/>
    <lineage>
        <taxon>Eukaryota</taxon>
        <taxon>Metazoa</taxon>
        <taxon>Ecdysozoa</taxon>
        <taxon>Arthropoda</taxon>
        <taxon>Hexapoda</taxon>
        <taxon>Insecta</taxon>
        <taxon>Pterygota</taxon>
        <taxon>Neoptera</taxon>
        <taxon>Paraneoptera</taxon>
        <taxon>Hemiptera</taxon>
        <taxon>Sternorrhyncha</taxon>
        <taxon>Aphidomorpha</taxon>
        <taxon>Aphidoidea</taxon>
        <taxon>Aphididae</taxon>
        <taxon>Lachninae</taxon>
        <taxon>Cinara</taxon>
    </lineage>
</organism>
<evidence type="ECO:0000313" key="3">
    <source>
        <dbReference type="EMBL" id="VVC39774.1"/>
    </source>
</evidence>
<dbReference type="InterPro" id="IPR000477">
    <property type="entry name" value="RT_dom"/>
</dbReference>
<dbReference type="InterPro" id="IPR043502">
    <property type="entry name" value="DNA/RNA_pol_sf"/>
</dbReference>
<dbReference type="EMBL" id="CABPRJ010001897">
    <property type="protein sequence ID" value="VVC39774.1"/>
    <property type="molecule type" value="Genomic_DNA"/>
</dbReference>
<keyword evidence="3" id="KW-0548">Nucleotidyltransferase</keyword>
<dbReference type="PANTHER" id="PTHR19446">
    <property type="entry name" value="REVERSE TRANSCRIPTASES"/>
    <property type="match status" value="1"/>
</dbReference>
<dbReference type="InterPro" id="IPR043128">
    <property type="entry name" value="Rev_trsase/Diguanyl_cyclase"/>
</dbReference>
<keyword evidence="3" id="KW-0808">Transferase</keyword>
<name>A0A5E4NDV8_9HEMI</name>
<evidence type="ECO:0000256" key="1">
    <source>
        <dbReference type="SAM" id="Coils"/>
    </source>
</evidence>
<accession>A0A5E4NDV8</accession>
<sequence length="567" mass="66657">MRWPGKGSLRKDDKTFFYSGNRDGKFENRVGFVVSENISPYVKDFQAINKLIAKFMTRLSMHLRENKGNLLKKFCTEKFAEERVSNEFAHTTHREMLRLNNENNDENIEHIWKKIKTTVINSAKNCLGVRKNSKKKNWFNEKCKEIVDRSNKLREKALRNPTDENLERYNASKIETNKTLRKEKRQEEKRKIEEIEKNRFNSKKFFSNSKDVKQGYKQQTRMVRNQTGDLLTNEKDIAEEFKNYYKMLLNKTASRPSDATYIQYSTAEPSISNPLRIEINWSINKLKNNKAPGESNVVAELLKNSGETLKNEIWKMINLIWEKEIIPEEWNLSILCPVFKKGDILDIKNYREISLLDTCYKVLSTVLLERITPYAEEIIGRYQCGFRKGRSTADQIFILRQVMEKHYEFDKDLYMVFVDYKQAYDRINREELWNTLTYFDISKIYISMVKLCNKKTACKVKFLGESSSAFEVKSGLRQRDALSPTLFNLGLEKVIREINHSHQVEVVNKEIILAYADDIVILGNSRQDITQTMSNLVTASKRMGLCINEEKTKCMVLSRRRENQPNL</sequence>
<dbReference type="Gene3D" id="3.30.70.270">
    <property type="match status" value="1"/>
</dbReference>
<keyword evidence="3" id="KW-0695">RNA-directed DNA polymerase</keyword>
<dbReference type="Proteomes" id="UP000325440">
    <property type="component" value="Unassembled WGS sequence"/>
</dbReference>
<dbReference type="SUPFAM" id="SSF56672">
    <property type="entry name" value="DNA/RNA polymerases"/>
    <property type="match status" value="1"/>
</dbReference>
<gene>
    <name evidence="3" type="ORF">CINCED_3A003449</name>
</gene>
<keyword evidence="4" id="KW-1185">Reference proteome</keyword>
<keyword evidence="1" id="KW-0175">Coiled coil</keyword>
<feature type="coiled-coil region" evidence="1">
    <location>
        <begin position="166"/>
        <end position="198"/>
    </location>
</feature>
<reference evidence="3 4" key="1">
    <citation type="submission" date="2019-08" db="EMBL/GenBank/DDBJ databases">
        <authorList>
            <person name="Alioto T."/>
            <person name="Alioto T."/>
            <person name="Gomez Garrido J."/>
        </authorList>
    </citation>
    <scope>NUCLEOTIDE SEQUENCE [LARGE SCALE GENOMIC DNA]</scope>
</reference>
<proteinExistence type="predicted"/>
<dbReference type="AlphaFoldDB" id="A0A5E4NDV8"/>
<dbReference type="CDD" id="cd01650">
    <property type="entry name" value="RT_nLTR_like"/>
    <property type="match status" value="1"/>
</dbReference>